<protein>
    <submittedName>
        <fullName evidence="1">Uncharacterized protein</fullName>
    </submittedName>
</protein>
<gene>
    <name evidence="1" type="ORF">CSUI_009883</name>
</gene>
<reference evidence="1 2" key="1">
    <citation type="journal article" date="2017" name="Int. J. Parasitol.">
        <title>The genome of the protozoan parasite Cystoisospora suis and a reverse vaccinology approach to identify vaccine candidates.</title>
        <authorList>
            <person name="Palmieri N."/>
            <person name="Shrestha A."/>
            <person name="Ruttkowski B."/>
            <person name="Beck T."/>
            <person name="Vogl C."/>
            <person name="Tomley F."/>
            <person name="Blake D.P."/>
            <person name="Joachim A."/>
        </authorList>
    </citation>
    <scope>NUCLEOTIDE SEQUENCE [LARGE SCALE GENOMIC DNA]</scope>
    <source>
        <strain evidence="1 2">Wien I</strain>
    </source>
</reference>
<name>A0A2C6KIT6_9APIC</name>
<proteinExistence type="predicted"/>
<dbReference type="Proteomes" id="UP000221165">
    <property type="component" value="Unassembled WGS sequence"/>
</dbReference>
<dbReference type="AlphaFoldDB" id="A0A2C6KIT6"/>
<accession>A0A2C6KIT6</accession>
<dbReference type="EMBL" id="MIGC01006237">
    <property type="protein sequence ID" value="PHJ16303.1"/>
    <property type="molecule type" value="Genomic_DNA"/>
</dbReference>
<keyword evidence="2" id="KW-1185">Reference proteome</keyword>
<evidence type="ECO:0000313" key="1">
    <source>
        <dbReference type="EMBL" id="PHJ16303.1"/>
    </source>
</evidence>
<dbReference type="RefSeq" id="XP_067918032.1">
    <property type="nucleotide sequence ID" value="XM_068069992.1"/>
</dbReference>
<dbReference type="VEuPathDB" id="ToxoDB:CSUI_009883"/>
<dbReference type="GeneID" id="94433203"/>
<comment type="caution">
    <text evidence="1">The sequence shown here is derived from an EMBL/GenBank/DDBJ whole genome shotgun (WGS) entry which is preliminary data.</text>
</comment>
<sequence length="218" mass="25233">MFWVGPEHGPVGWDFLTQLYPFWDVLTAMFKRRISRRFLAPGFFTQFPMVPRLGQNLLAYLASWLPTNYPWYSGPPGAFLRKIQRRARRPELFLPTYRLCSPYTGGVTRVRTCGHVWANGKWLLCLHALPPTLLRWLTLLLPRSIIGTTRAQDARHLFICSWDFSDPRPGDQFLTWYHVKYSGPPPSCTIRSVLTGFRLHVPLHLLLAGADIMFYSPV</sequence>
<organism evidence="1 2">
    <name type="scientific">Cystoisospora suis</name>
    <dbReference type="NCBI Taxonomy" id="483139"/>
    <lineage>
        <taxon>Eukaryota</taxon>
        <taxon>Sar</taxon>
        <taxon>Alveolata</taxon>
        <taxon>Apicomplexa</taxon>
        <taxon>Conoidasida</taxon>
        <taxon>Coccidia</taxon>
        <taxon>Eucoccidiorida</taxon>
        <taxon>Eimeriorina</taxon>
        <taxon>Sarcocystidae</taxon>
        <taxon>Cystoisospora</taxon>
    </lineage>
</organism>
<evidence type="ECO:0000313" key="2">
    <source>
        <dbReference type="Proteomes" id="UP000221165"/>
    </source>
</evidence>